<feature type="compositionally biased region" description="Basic and acidic residues" evidence="1">
    <location>
        <begin position="175"/>
        <end position="187"/>
    </location>
</feature>
<feature type="non-terminal residue" evidence="2">
    <location>
        <position position="1"/>
    </location>
</feature>
<feature type="region of interest" description="Disordered" evidence="1">
    <location>
        <begin position="30"/>
        <end position="56"/>
    </location>
</feature>
<feature type="non-terminal residue" evidence="2">
    <location>
        <position position="242"/>
    </location>
</feature>
<evidence type="ECO:0000313" key="2">
    <source>
        <dbReference type="EMBL" id="SVC22224.1"/>
    </source>
</evidence>
<feature type="compositionally biased region" description="Polar residues" evidence="1">
    <location>
        <begin position="44"/>
        <end position="54"/>
    </location>
</feature>
<dbReference type="EMBL" id="UINC01079833">
    <property type="protein sequence ID" value="SVC22224.1"/>
    <property type="molecule type" value="Genomic_DNA"/>
</dbReference>
<reference evidence="2" key="1">
    <citation type="submission" date="2018-05" db="EMBL/GenBank/DDBJ databases">
        <authorList>
            <person name="Lanie J.A."/>
            <person name="Ng W.-L."/>
            <person name="Kazmierczak K.M."/>
            <person name="Andrzejewski T.M."/>
            <person name="Davidsen T.M."/>
            <person name="Wayne K.J."/>
            <person name="Tettelin H."/>
            <person name="Glass J.I."/>
            <person name="Rusch D."/>
            <person name="Podicherti R."/>
            <person name="Tsui H.-C.T."/>
            <person name="Winkler M.E."/>
        </authorList>
    </citation>
    <scope>NUCLEOTIDE SEQUENCE</scope>
</reference>
<evidence type="ECO:0000256" key="1">
    <source>
        <dbReference type="SAM" id="MobiDB-lite"/>
    </source>
</evidence>
<dbReference type="AlphaFoldDB" id="A0A382KB93"/>
<name>A0A382KB93_9ZZZZ</name>
<proteinExistence type="predicted"/>
<gene>
    <name evidence="2" type="ORF">METZ01_LOCUS275078</name>
</gene>
<organism evidence="2">
    <name type="scientific">marine metagenome</name>
    <dbReference type="NCBI Taxonomy" id="408172"/>
    <lineage>
        <taxon>unclassified sequences</taxon>
        <taxon>metagenomes</taxon>
        <taxon>ecological metagenomes</taxon>
    </lineage>
</organism>
<evidence type="ECO:0008006" key="3">
    <source>
        <dbReference type="Google" id="ProtNLM"/>
    </source>
</evidence>
<feature type="region of interest" description="Disordered" evidence="1">
    <location>
        <begin position="159"/>
        <end position="200"/>
    </location>
</feature>
<accession>A0A382KB93</accession>
<sequence length="242" mass="27291">MLTKFFHYLTITLLLFSVILRPDPGFADSPFQINMGERNPAPPQSGQRSGQENPQDIVPIPGRSHLRVLVNVANAKVTVITKHRNFMGTSNFAIPYDEPNFPSGPAKLRLEVKGFDLIERDIVVPDRSKVTEIFKFVSLEKTFEVIEEIEEISIPEDPEGTEIKIEPPPEVETTQEEKEVKEEKEAKSQTQITAPTPPTEHQIIEGSSYLNITISRWDNAFDALIGAFEVLLAAYEKYTILI</sequence>
<protein>
    <recommendedName>
        <fullName evidence="3">PEGA domain-containing protein</fullName>
    </recommendedName>
</protein>